<dbReference type="EMBL" id="LJGZ01000006">
    <property type="protein sequence ID" value="OEV21819.1"/>
    <property type="molecule type" value="Genomic_DNA"/>
</dbReference>
<accession>A0A1E7M005</accession>
<keyword evidence="11" id="KW-1185">Reference proteome</keyword>
<dbReference type="PROSITE" id="PS50850">
    <property type="entry name" value="MFS"/>
    <property type="match status" value="1"/>
</dbReference>
<keyword evidence="3" id="KW-0813">Transport</keyword>
<feature type="transmembrane region" description="Helical" evidence="8">
    <location>
        <begin position="277"/>
        <end position="298"/>
    </location>
</feature>
<dbReference type="InterPro" id="IPR036259">
    <property type="entry name" value="MFS_trans_sf"/>
</dbReference>
<evidence type="ECO:0000259" key="9">
    <source>
        <dbReference type="PROSITE" id="PS50850"/>
    </source>
</evidence>
<evidence type="ECO:0000256" key="3">
    <source>
        <dbReference type="ARBA" id="ARBA00022448"/>
    </source>
</evidence>
<keyword evidence="10" id="KW-0762">Sugar transport</keyword>
<keyword evidence="6 8" id="KW-0472">Membrane</keyword>
<evidence type="ECO:0000256" key="4">
    <source>
        <dbReference type="ARBA" id="ARBA00022692"/>
    </source>
</evidence>
<keyword evidence="4 8" id="KW-0812">Transmembrane</keyword>
<feature type="transmembrane region" description="Helical" evidence="8">
    <location>
        <begin position="335"/>
        <end position="360"/>
    </location>
</feature>
<feature type="transmembrane region" description="Helical" evidence="8">
    <location>
        <begin position="305"/>
        <end position="323"/>
    </location>
</feature>
<dbReference type="InterPro" id="IPR005829">
    <property type="entry name" value="Sugar_transporter_CS"/>
</dbReference>
<evidence type="ECO:0000256" key="5">
    <source>
        <dbReference type="ARBA" id="ARBA00022989"/>
    </source>
</evidence>
<dbReference type="InterPro" id="IPR005828">
    <property type="entry name" value="MFS_sugar_transport-like"/>
</dbReference>
<dbReference type="InterPro" id="IPR050814">
    <property type="entry name" value="Myo-inositol_Transporter"/>
</dbReference>
<dbReference type="SUPFAM" id="SSF103473">
    <property type="entry name" value="MFS general substrate transporter"/>
    <property type="match status" value="1"/>
</dbReference>
<feature type="transmembrane region" description="Helical" evidence="8">
    <location>
        <begin position="372"/>
        <end position="392"/>
    </location>
</feature>
<feature type="transmembrane region" description="Helical" evidence="8">
    <location>
        <begin position="182"/>
        <end position="203"/>
    </location>
</feature>
<feature type="transmembrane region" description="Helical" evidence="8">
    <location>
        <begin position="154"/>
        <end position="176"/>
    </location>
</feature>
<evidence type="ECO:0000313" key="11">
    <source>
        <dbReference type="Proteomes" id="UP000175971"/>
    </source>
</evidence>
<dbReference type="AlphaFoldDB" id="A0A1E7M005"/>
<comment type="similarity">
    <text evidence="2">Belongs to the major facilitator superfamily. Sugar transporter (TC 2.A.1.1) family.</text>
</comment>
<dbReference type="Pfam" id="PF00083">
    <property type="entry name" value="Sugar_tr"/>
    <property type="match status" value="2"/>
</dbReference>
<dbReference type="Proteomes" id="UP000175971">
    <property type="component" value="Unassembled WGS sequence"/>
</dbReference>
<feature type="transmembrane region" description="Helical" evidence="8">
    <location>
        <begin position="27"/>
        <end position="55"/>
    </location>
</feature>
<feature type="transmembrane region" description="Helical" evidence="8">
    <location>
        <begin position="96"/>
        <end position="115"/>
    </location>
</feature>
<dbReference type="GO" id="GO:0022857">
    <property type="term" value="F:transmembrane transporter activity"/>
    <property type="evidence" value="ECO:0007669"/>
    <property type="project" value="InterPro"/>
</dbReference>
<reference evidence="10 11" key="1">
    <citation type="journal article" date="2016" name="Front. Microbiol.">
        <title>Comparative Genomics Analysis of Streptomyces Species Reveals Their Adaptation to the Marine Environment and Their Diversity at the Genomic Level.</title>
        <authorList>
            <person name="Tian X."/>
            <person name="Zhang Z."/>
            <person name="Yang T."/>
            <person name="Chen M."/>
            <person name="Li J."/>
            <person name="Chen F."/>
            <person name="Yang J."/>
            <person name="Li W."/>
            <person name="Zhang B."/>
            <person name="Zhang Z."/>
            <person name="Wu J."/>
            <person name="Zhang C."/>
            <person name="Long L."/>
            <person name="Xiao J."/>
        </authorList>
    </citation>
    <scope>NUCLEOTIDE SEQUENCE [LARGE SCALE GENOMIC DNA]</scope>
    <source>
        <strain evidence="10 11">SCSIO M10372</strain>
    </source>
</reference>
<dbReference type="InterPro" id="IPR020846">
    <property type="entry name" value="MFS_dom"/>
</dbReference>
<dbReference type="RefSeq" id="WP_070199967.1">
    <property type="nucleotide sequence ID" value="NZ_LJGZ01000006.1"/>
</dbReference>
<feature type="transmembrane region" description="Helical" evidence="8">
    <location>
        <begin position="398"/>
        <end position="419"/>
    </location>
</feature>
<gene>
    <name evidence="10" type="ORF">AN221_04865</name>
</gene>
<sequence length="439" mass="45464">MTLQDSPGLPAPAPLPPRPGAEPPQRLTLATAVVALGGLLFGFDTGVISGALLFLKEDFGLTSFQEGTVISALLLGAAAGALGSGRPADRFGRRRVLIAVALTFTIGLVAAVAAHDFATMVAARLVLGLAVGGASTVVPLYLAEIAPPRLRGRLVTANQVLLTVGILVSYLVNLAYSGSGNWRAMFAVGLIPSVLMLVGTLCIPESPEWLRRRSGRDRAGGPAPNAGSLPLGDTAVRRALVIGVTLAAVQQFGGINSIIYYAPSIMSRAGLPATNSIQYSVFIGVVNVAMTVAAIPLIDRAGRRPLLLFSLAGMALSLATLGVTMSFPSGPSTNMIALLAMVTYVGSFAVGLGPVFWILAAELFPPGARARGAALCALVNWAANFVVGQLFLPVADAVGVSWVFWFFAAVASGALVFVVRKVPETKNRSLADIQLELRA</sequence>
<keyword evidence="5 8" id="KW-1133">Transmembrane helix</keyword>
<dbReference type="GO" id="GO:0005886">
    <property type="term" value="C:plasma membrane"/>
    <property type="evidence" value="ECO:0007669"/>
    <property type="project" value="UniProtKB-SubCell"/>
</dbReference>
<dbReference type="PATRIC" id="fig|518642.7.peg.1719"/>
<dbReference type="PANTHER" id="PTHR48020">
    <property type="entry name" value="PROTON MYO-INOSITOL COTRANSPORTER"/>
    <property type="match status" value="1"/>
</dbReference>
<feature type="transmembrane region" description="Helical" evidence="8">
    <location>
        <begin position="121"/>
        <end position="142"/>
    </location>
</feature>
<feature type="transmembrane region" description="Helical" evidence="8">
    <location>
        <begin position="239"/>
        <end position="262"/>
    </location>
</feature>
<evidence type="ECO:0000256" key="2">
    <source>
        <dbReference type="ARBA" id="ARBA00010992"/>
    </source>
</evidence>
<dbReference type="InterPro" id="IPR003663">
    <property type="entry name" value="Sugar/inositol_transpt"/>
</dbReference>
<name>A0A1E7M005_9ACTN</name>
<dbReference type="PROSITE" id="PS00216">
    <property type="entry name" value="SUGAR_TRANSPORT_1"/>
    <property type="match status" value="2"/>
</dbReference>
<evidence type="ECO:0000313" key="10">
    <source>
        <dbReference type="EMBL" id="OEV21819.1"/>
    </source>
</evidence>
<protein>
    <submittedName>
        <fullName evidence="10">Sugar transporter</fullName>
    </submittedName>
</protein>
<comment type="caution">
    <text evidence="10">The sequence shown here is derived from an EMBL/GenBank/DDBJ whole genome shotgun (WGS) entry which is preliminary data.</text>
</comment>
<evidence type="ECO:0000256" key="8">
    <source>
        <dbReference type="SAM" id="Phobius"/>
    </source>
</evidence>
<evidence type="ECO:0000256" key="6">
    <source>
        <dbReference type="ARBA" id="ARBA00023136"/>
    </source>
</evidence>
<feature type="compositionally biased region" description="Pro residues" evidence="7">
    <location>
        <begin position="9"/>
        <end position="22"/>
    </location>
</feature>
<dbReference type="PRINTS" id="PR00171">
    <property type="entry name" value="SUGRTRNSPORT"/>
</dbReference>
<dbReference type="Gene3D" id="1.20.1250.20">
    <property type="entry name" value="MFS general substrate transporter like domains"/>
    <property type="match status" value="2"/>
</dbReference>
<comment type="subcellular location">
    <subcellularLocation>
        <location evidence="1">Cell membrane</location>
        <topology evidence="1">Multi-pass membrane protein</topology>
    </subcellularLocation>
</comment>
<feature type="domain" description="Major facilitator superfamily (MFS) profile" evidence="9">
    <location>
        <begin position="30"/>
        <end position="426"/>
    </location>
</feature>
<evidence type="ECO:0000256" key="7">
    <source>
        <dbReference type="SAM" id="MobiDB-lite"/>
    </source>
</evidence>
<feature type="region of interest" description="Disordered" evidence="7">
    <location>
        <begin position="1"/>
        <end position="22"/>
    </location>
</feature>
<organism evidence="10 11">
    <name type="scientific">Streptomyces nanshensis</name>
    <dbReference type="NCBI Taxonomy" id="518642"/>
    <lineage>
        <taxon>Bacteria</taxon>
        <taxon>Bacillati</taxon>
        <taxon>Actinomycetota</taxon>
        <taxon>Actinomycetes</taxon>
        <taxon>Kitasatosporales</taxon>
        <taxon>Streptomycetaceae</taxon>
        <taxon>Streptomyces</taxon>
    </lineage>
</organism>
<proteinExistence type="inferred from homology"/>
<dbReference type="PROSITE" id="PS00217">
    <property type="entry name" value="SUGAR_TRANSPORT_2"/>
    <property type="match status" value="1"/>
</dbReference>
<evidence type="ECO:0000256" key="1">
    <source>
        <dbReference type="ARBA" id="ARBA00004651"/>
    </source>
</evidence>
<dbReference type="PANTHER" id="PTHR48020:SF12">
    <property type="entry name" value="PROTON MYO-INOSITOL COTRANSPORTER"/>
    <property type="match status" value="1"/>
</dbReference>